<proteinExistence type="predicted"/>
<reference evidence="4 5" key="1">
    <citation type="submission" date="2021-02" db="EMBL/GenBank/DDBJ databases">
        <title>Complete genome of Desulfoluna sp. strain ASN36.</title>
        <authorList>
            <person name="Takahashi A."/>
            <person name="Kojima H."/>
            <person name="Fukui M."/>
        </authorList>
    </citation>
    <scope>NUCLEOTIDE SEQUENCE [LARGE SCALE GENOMIC DNA]</scope>
    <source>
        <strain evidence="4 5">ASN36</strain>
    </source>
</reference>
<keyword evidence="2" id="KW-0812">Transmembrane</keyword>
<protein>
    <recommendedName>
        <fullName evidence="3">SPOR domain-containing protein</fullName>
    </recommendedName>
</protein>
<name>A0ABM7PMG8_9BACT</name>
<dbReference type="Gene3D" id="3.30.70.1070">
    <property type="entry name" value="Sporulation related repeat"/>
    <property type="match status" value="2"/>
</dbReference>
<evidence type="ECO:0000259" key="3">
    <source>
        <dbReference type="PROSITE" id="PS51724"/>
    </source>
</evidence>
<feature type="domain" description="SPOR" evidence="3">
    <location>
        <begin position="177"/>
        <end position="257"/>
    </location>
</feature>
<dbReference type="PROSITE" id="PS51724">
    <property type="entry name" value="SPOR"/>
    <property type="match status" value="1"/>
</dbReference>
<feature type="region of interest" description="Disordered" evidence="1">
    <location>
        <begin position="59"/>
        <end position="85"/>
    </location>
</feature>
<dbReference type="EMBL" id="AP024488">
    <property type="protein sequence ID" value="BCS98570.1"/>
    <property type="molecule type" value="Genomic_DNA"/>
</dbReference>
<dbReference type="Proteomes" id="UP001320148">
    <property type="component" value="Chromosome"/>
</dbReference>
<dbReference type="InterPro" id="IPR007730">
    <property type="entry name" value="SPOR-like_dom"/>
</dbReference>
<dbReference type="RefSeq" id="WP_236889961.1">
    <property type="nucleotide sequence ID" value="NZ_AP024488.1"/>
</dbReference>
<evidence type="ECO:0000256" key="2">
    <source>
        <dbReference type="SAM" id="Phobius"/>
    </source>
</evidence>
<evidence type="ECO:0000256" key="1">
    <source>
        <dbReference type="SAM" id="MobiDB-lite"/>
    </source>
</evidence>
<organism evidence="4 5">
    <name type="scientific">Desulfoluna limicola</name>
    <dbReference type="NCBI Taxonomy" id="2810562"/>
    <lineage>
        <taxon>Bacteria</taxon>
        <taxon>Pseudomonadati</taxon>
        <taxon>Thermodesulfobacteriota</taxon>
        <taxon>Desulfobacteria</taxon>
        <taxon>Desulfobacterales</taxon>
        <taxon>Desulfolunaceae</taxon>
        <taxon>Desulfoluna</taxon>
    </lineage>
</organism>
<dbReference type="Pfam" id="PF05036">
    <property type="entry name" value="SPOR"/>
    <property type="match status" value="2"/>
</dbReference>
<keyword evidence="2" id="KW-0472">Membrane</keyword>
<accession>A0ABM7PMG8</accession>
<feature type="transmembrane region" description="Helical" evidence="2">
    <location>
        <begin position="92"/>
        <end position="117"/>
    </location>
</feature>
<keyword evidence="5" id="KW-1185">Reference proteome</keyword>
<sequence length="330" mass="35409">MDDLESKKGDGYLVEVNQKGVVEKHRYSDREKAFEEIRNMPAEENLTVAEVNTGRTLLVEKKTSAEKPQQRAGGPADPQPHASRRGGALKRAILFATGIGLLLLTPLVLLMGAGVGISTAPDFVPAPQAPRVDVDLSARPAPGPEPDPKAFEALAVPPLLGTGIAAMLSAEPGKTDSSDFYPYTVHAGSFRSSERAAVQVEALREKGQAAFAAYVEIPGMGGWVRVFCGNHTTKEEAQACIEALKTIGVTDTSVTKKSVALAVESPLPLAEALTLESRLYAKGFSAYAMPRRPKDDRVQVLVGAFQTESRAKEMLERLTEEGFQAKAVKR</sequence>
<gene>
    <name evidence="4" type="ORF">DSLASN_42020</name>
</gene>
<feature type="compositionally biased region" description="Basic and acidic residues" evidence="1">
    <location>
        <begin position="59"/>
        <end position="69"/>
    </location>
</feature>
<evidence type="ECO:0000313" key="4">
    <source>
        <dbReference type="EMBL" id="BCS98570.1"/>
    </source>
</evidence>
<keyword evidence="2" id="KW-1133">Transmembrane helix</keyword>
<dbReference type="InterPro" id="IPR036680">
    <property type="entry name" value="SPOR-like_sf"/>
</dbReference>
<evidence type="ECO:0000313" key="5">
    <source>
        <dbReference type="Proteomes" id="UP001320148"/>
    </source>
</evidence>
<dbReference type="SUPFAM" id="SSF110997">
    <property type="entry name" value="Sporulation related repeat"/>
    <property type="match status" value="2"/>
</dbReference>